<keyword evidence="9" id="KW-0234">DNA repair</keyword>
<dbReference type="GO" id="GO:0046872">
    <property type="term" value="F:metal ion binding"/>
    <property type="evidence" value="ECO:0007669"/>
    <property type="project" value="UniProtKB-KW"/>
</dbReference>
<dbReference type="RefSeq" id="WP_077541489.1">
    <property type="nucleotide sequence ID" value="NZ_CP019633.1"/>
</dbReference>
<evidence type="ECO:0000256" key="4">
    <source>
        <dbReference type="ARBA" id="ARBA00022723"/>
    </source>
</evidence>
<accession>A0A1Q2HSV7</accession>
<dbReference type="InterPro" id="IPR023170">
    <property type="entry name" value="HhH_base_excis_C"/>
</dbReference>
<dbReference type="SUPFAM" id="SSF48150">
    <property type="entry name" value="DNA-glycosylase"/>
    <property type="match status" value="1"/>
</dbReference>
<evidence type="ECO:0000256" key="2">
    <source>
        <dbReference type="ARBA" id="ARBA00008343"/>
    </source>
</evidence>
<dbReference type="KEGG" id="pbu:L21SP3_02188"/>
<dbReference type="GO" id="GO:0019104">
    <property type="term" value="F:DNA N-glycosylase activity"/>
    <property type="evidence" value="ECO:0007669"/>
    <property type="project" value="UniProtKB-ARBA"/>
</dbReference>
<dbReference type="PANTHER" id="PTHR10359:SF19">
    <property type="entry name" value="DNA REPAIR GLYCOSYLASE MJ1434-RELATED"/>
    <property type="match status" value="1"/>
</dbReference>
<feature type="domain" description="HhH-GPD" evidence="11">
    <location>
        <begin position="37"/>
        <end position="196"/>
    </location>
</feature>
<name>A0A1Q2HSV7_9BACT</name>
<comment type="similarity">
    <text evidence="2">Belongs to the Nth/MutY family.</text>
</comment>
<dbReference type="Pfam" id="PF00633">
    <property type="entry name" value="HHH"/>
    <property type="match status" value="1"/>
</dbReference>
<organism evidence="12 13">
    <name type="scientific">Sedimentisphaera cyanobacteriorum</name>
    <dbReference type="NCBI Taxonomy" id="1940790"/>
    <lineage>
        <taxon>Bacteria</taxon>
        <taxon>Pseudomonadati</taxon>
        <taxon>Planctomycetota</taxon>
        <taxon>Phycisphaerae</taxon>
        <taxon>Sedimentisphaerales</taxon>
        <taxon>Sedimentisphaeraceae</taxon>
        <taxon>Sedimentisphaera</taxon>
    </lineage>
</organism>
<dbReference type="SMART" id="SM00478">
    <property type="entry name" value="ENDO3c"/>
    <property type="match status" value="1"/>
</dbReference>
<evidence type="ECO:0000256" key="7">
    <source>
        <dbReference type="ARBA" id="ARBA00023004"/>
    </source>
</evidence>
<comment type="cofactor">
    <cofactor evidence="1">
        <name>[4Fe-4S] cluster</name>
        <dbReference type="ChEBI" id="CHEBI:49883"/>
    </cofactor>
</comment>
<proteinExistence type="inferred from homology"/>
<keyword evidence="7" id="KW-0408">Iron</keyword>
<keyword evidence="12" id="KW-0540">Nuclease</keyword>
<dbReference type="STRING" id="1940790.L21SP3_02188"/>
<dbReference type="EMBL" id="CP019633">
    <property type="protein sequence ID" value="AQQ10356.1"/>
    <property type="molecule type" value="Genomic_DNA"/>
</dbReference>
<dbReference type="InterPro" id="IPR011257">
    <property type="entry name" value="DNA_glycosylase"/>
</dbReference>
<evidence type="ECO:0000256" key="6">
    <source>
        <dbReference type="ARBA" id="ARBA00022801"/>
    </source>
</evidence>
<dbReference type="GO" id="GO:0004519">
    <property type="term" value="F:endonuclease activity"/>
    <property type="evidence" value="ECO:0007669"/>
    <property type="project" value="UniProtKB-KW"/>
</dbReference>
<dbReference type="OrthoDB" id="9802365at2"/>
<dbReference type="PIRSF" id="PIRSF001435">
    <property type="entry name" value="Nth"/>
    <property type="match status" value="1"/>
</dbReference>
<evidence type="ECO:0000313" key="13">
    <source>
        <dbReference type="Proteomes" id="UP000188273"/>
    </source>
</evidence>
<evidence type="ECO:0000256" key="9">
    <source>
        <dbReference type="ARBA" id="ARBA00023204"/>
    </source>
</evidence>
<evidence type="ECO:0000256" key="5">
    <source>
        <dbReference type="ARBA" id="ARBA00022763"/>
    </source>
</evidence>
<protein>
    <submittedName>
        <fullName evidence="12">UV-endonuclease</fullName>
    </submittedName>
</protein>
<dbReference type="GO" id="GO:0003677">
    <property type="term" value="F:DNA binding"/>
    <property type="evidence" value="ECO:0007669"/>
    <property type="project" value="InterPro"/>
</dbReference>
<evidence type="ECO:0000313" key="12">
    <source>
        <dbReference type="EMBL" id="AQQ10356.1"/>
    </source>
</evidence>
<dbReference type="InterPro" id="IPR003651">
    <property type="entry name" value="Endonuclease3_FeS-loop_motif"/>
</dbReference>
<keyword evidence="3" id="KW-0004">4Fe-4S</keyword>
<keyword evidence="5" id="KW-0227">DNA damage</keyword>
<dbReference type="AlphaFoldDB" id="A0A1Q2HSV7"/>
<dbReference type="Proteomes" id="UP000188273">
    <property type="component" value="Chromosome"/>
</dbReference>
<dbReference type="Gene3D" id="1.10.1670.10">
    <property type="entry name" value="Helix-hairpin-Helix base-excision DNA repair enzymes (C-terminal)"/>
    <property type="match status" value="1"/>
</dbReference>
<dbReference type="InterPro" id="IPR000445">
    <property type="entry name" value="HhH_motif"/>
</dbReference>
<reference evidence="13" key="1">
    <citation type="submission" date="2017-02" db="EMBL/GenBank/DDBJ databases">
        <title>Comparative genomics and description of representatives of a novel lineage of planctomycetes thriving in anoxic sediments.</title>
        <authorList>
            <person name="Spring S."/>
            <person name="Bunk B."/>
            <person name="Sproer C."/>
            <person name="Klenk H.-P."/>
        </authorList>
    </citation>
    <scope>NUCLEOTIDE SEQUENCE [LARGE SCALE GENOMIC DNA]</scope>
    <source>
        <strain evidence="13">L21-RPul-D3</strain>
    </source>
</reference>
<evidence type="ECO:0000256" key="8">
    <source>
        <dbReference type="ARBA" id="ARBA00023014"/>
    </source>
</evidence>
<dbReference type="Pfam" id="PF00730">
    <property type="entry name" value="HhH-GPD"/>
    <property type="match status" value="1"/>
</dbReference>
<dbReference type="GO" id="GO:0051539">
    <property type="term" value="F:4 iron, 4 sulfur cluster binding"/>
    <property type="evidence" value="ECO:0007669"/>
    <property type="project" value="UniProtKB-KW"/>
</dbReference>
<keyword evidence="6" id="KW-0378">Hydrolase</keyword>
<dbReference type="CDD" id="cd00056">
    <property type="entry name" value="ENDO3c"/>
    <property type="match status" value="1"/>
</dbReference>
<dbReference type="Pfam" id="PF10576">
    <property type="entry name" value="EndIII_4Fe-2S"/>
    <property type="match status" value="1"/>
</dbReference>
<dbReference type="GO" id="GO:0006284">
    <property type="term" value="P:base-excision repair"/>
    <property type="evidence" value="ECO:0007669"/>
    <property type="project" value="InterPro"/>
</dbReference>
<evidence type="ECO:0000256" key="3">
    <source>
        <dbReference type="ARBA" id="ARBA00022485"/>
    </source>
</evidence>
<dbReference type="InterPro" id="IPR003265">
    <property type="entry name" value="HhH-GPD_domain"/>
</dbReference>
<sequence>MIQERLLEIYEILLCEFGRQNWWPGDSRFEIAVGAILTQNTNWNNVEKAINNIKAENMLSPESLYKCPEEKLTELIRPAGYFNVKAKRLKAFLKWLIENHGADIDSLESIYAGDLREELLSIKGIGRETADSIILYCLDKPSFVVDAYTARIFIRHQFIDQTADYEQIKELFEGALPEESKLYNEYHALIVQLGKNYCKKRKPLCDECPLGHLPRSLEEEY</sequence>
<evidence type="ECO:0000259" key="11">
    <source>
        <dbReference type="SMART" id="SM00478"/>
    </source>
</evidence>
<keyword evidence="8" id="KW-0411">Iron-sulfur</keyword>
<dbReference type="Gene3D" id="1.10.340.30">
    <property type="entry name" value="Hypothetical protein, domain 2"/>
    <property type="match status" value="1"/>
</dbReference>
<evidence type="ECO:0000256" key="1">
    <source>
        <dbReference type="ARBA" id="ARBA00001966"/>
    </source>
</evidence>
<gene>
    <name evidence="12" type="primary">pdg_2</name>
    <name evidence="12" type="ORF">L21SP3_02188</name>
</gene>
<evidence type="ECO:0000256" key="10">
    <source>
        <dbReference type="ARBA" id="ARBA00023295"/>
    </source>
</evidence>
<keyword evidence="4" id="KW-0479">Metal-binding</keyword>
<dbReference type="PANTHER" id="PTHR10359">
    <property type="entry name" value="A/G-SPECIFIC ADENINE GLYCOSYLASE/ENDONUCLEASE III"/>
    <property type="match status" value="1"/>
</dbReference>
<keyword evidence="12" id="KW-0255">Endonuclease</keyword>
<keyword evidence="10" id="KW-0326">Glycosidase</keyword>
<keyword evidence="13" id="KW-1185">Reference proteome</keyword>